<accession>A0A9R0I083</accession>
<dbReference type="Proteomes" id="UP000813463">
    <property type="component" value="Chromosome 3"/>
</dbReference>
<reference evidence="3" key="2">
    <citation type="submission" date="2025-08" db="UniProtKB">
        <authorList>
            <consortium name="RefSeq"/>
        </authorList>
    </citation>
    <scope>IDENTIFICATION</scope>
    <source>
        <tissue evidence="3">Leaf</tissue>
    </source>
</reference>
<dbReference type="PANTHER" id="PTHR33600">
    <property type="entry name" value="PLASTID DIVISION PROTEIN PDV2"/>
    <property type="match status" value="1"/>
</dbReference>
<sequence length="277" mass="31285">MKRDVEMDEVEAVLEKIWDLHDKLSDEIHSISRTHFVNSTKSLKNSNIQNDKNNNNNKHQSQPQFFDDFKDYMNNNSNGFVFFKDFDKNCAIAEAKSLNSIRSALENLEEQLEFFHTVQIQQRAERDAALARLEQSRVILALRLAEHHGKRYKVIDEAMDFVGNVRDASCFVGPDNISNPPASAPMDSMQKKGVNPNIFVRLLFSGLDSAKRTLQLDKLGGVLGNAALFAFSMVALLHLQQATYKHNDVLNITLNQDRMTKKGSSSTGSLDVRLARG</sequence>
<organism evidence="2 3">
    <name type="scientific">Spinacia oleracea</name>
    <name type="common">Spinach</name>
    <dbReference type="NCBI Taxonomy" id="3562"/>
    <lineage>
        <taxon>Eukaryota</taxon>
        <taxon>Viridiplantae</taxon>
        <taxon>Streptophyta</taxon>
        <taxon>Embryophyta</taxon>
        <taxon>Tracheophyta</taxon>
        <taxon>Spermatophyta</taxon>
        <taxon>Magnoliopsida</taxon>
        <taxon>eudicotyledons</taxon>
        <taxon>Gunneridae</taxon>
        <taxon>Pentapetalae</taxon>
        <taxon>Caryophyllales</taxon>
        <taxon>Chenopodiaceae</taxon>
        <taxon>Chenopodioideae</taxon>
        <taxon>Anserineae</taxon>
        <taxon>Spinacia</taxon>
    </lineage>
</organism>
<dbReference type="RefSeq" id="XP_021840122.1">
    <property type="nucleotide sequence ID" value="XM_021984430.2"/>
</dbReference>
<dbReference type="AlphaFoldDB" id="A0A9R0I083"/>
<dbReference type="GO" id="GO:0010020">
    <property type="term" value="P:chloroplast fission"/>
    <property type="evidence" value="ECO:0007669"/>
    <property type="project" value="InterPro"/>
</dbReference>
<evidence type="ECO:0000313" key="3">
    <source>
        <dbReference type="RefSeq" id="XP_021840122.1"/>
    </source>
</evidence>
<keyword evidence="2" id="KW-1185">Reference proteome</keyword>
<dbReference type="KEGG" id="soe:110779988"/>
<dbReference type="OrthoDB" id="1613918at2759"/>
<protein>
    <submittedName>
        <fullName evidence="3">Plastid division protein PDV1</fullName>
    </submittedName>
</protein>
<feature type="region of interest" description="Disordered" evidence="1">
    <location>
        <begin position="42"/>
        <end position="63"/>
    </location>
</feature>
<dbReference type="PANTHER" id="PTHR33600:SF4">
    <property type="entry name" value="PLASTID DIVISION PROTEIN PDV1"/>
    <property type="match status" value="1"/>
</dbReference>
<evidence type="ECO:0000313" key="2">
    <source>
        <dbReference type="Proteomes" id="UP000813463"/>
    </source>
</evidence>
<name>A0A9R0I083_SPIOL</name>
<feature type="compositionally biased region" description="Low complexity" evidence="1">
    <location>
        <begin position="44"/>
        <end position="58"/>
    </location>
</feature>
<dbReference type="GeneID" id="110779988"/>
<dbReference type="InterPro" id="IPR038939">
    <property type="entry name" value="PDV1/PDV2"/>
</dbReference>
<reference evidence="2" key="1">
    <citation type="journal article" date="2021" name="Nat. Commun.">
        <title>Genomic analyses provide insights into spinach domestication and the genetic basis of agronomic traits.</title>
        <authorList>
            <person name="Cai X."/>
            <person name="Sun X."/>
            <person name="Xu C."/>
            <person name="Sun H."/>
            <person name="Wang X."/>
            <person name="Ge C."/>
            <person name="Zhang Z."/>
            <person name="Wang Q."/>
            <person name="Fei Z."/>
            <person name="Jiao C."/>
            <person name="Wang Q."/>
        </authorList>
    </citation>
    <scope>NUCLEOTIDE SEQUENCE [LARGE SCALE GENOMIC DNA]</scope>
    <source>
        <strain evidence="2">cv. Varoflay</strain>
    </source>
</reference>
<proteinExistence type="predicted"/>
<gene>
    <name evidence="3" type="primary">LOC110779988</name>
</gene>
<evidence type="ECO:0000256" key="1">
    <source>
        <dbReference type="SAM" id="MobiDB-lite"/>
    </source>
</evidence>